<organism evidence="1 2">
    <name type="scientific">Sordaria brevicollis</name>
    <dbReference type="NCBI Taxonomy" id="83679"/>
    <lineage>
        <taxon>Eukaryota</taxon>
        <taxon>Fungi</taxon>
        <taxon>Dikarya</taxon>
        <taxon>Ascomycota</taxon>
        <taxon>Pezizomycotina</taxon>
        <taxon>Sordariomycetes</taxon>
        <taxon>Sordariomycetidae</taxon>
        <taxon>Sordariales</taxon>
        <taxon>Sordariaceae</taxon>
        <taxon>Sordaria</taxon>
    </lineage>
</organism>
<accession>A0AAE0PKH5</accession>
<dbReference type="AlphaFoldDB" id="A0AAE0PKH5"/>
<dbReference type="EMBL" id="JAUTDP010000002">
    <property type="protein sequence ID" value="KAK3401532.1"/>
    <property type="molecule type" value="Genomic_DNA"/>
</dbReference>
<gene>
    <name evidence="1" type="ORF">B0T20DRAFT_116526</name>
</gene>
<protein>
    <submittedName>
        <fullName evidence="1">Uncharacterized protein</fullName>
    </submittedName>
</protein>
<keyword evidence="2" id="KW-1185">Reference proteome</keyword>
<name>A0AAE0PKH5_SORBR</name>
<evidence type="ECO:0000313" key="1">
    <source>
        <dbReference type="EMBL" id="KAK3401532.1"/>
    </source>
</evidence>
<dbReference type="Proteomes" id="UP001281003">
    <property type="component" value="Unassembled WGS sequence"/>
</dbReference>
<reference evidence="1" key="1">
    <citation type="journal article" date="2023" name="Mol. Phylogenet. Evol.">
        <title>Genome-scale phylogeny and comparative genomics of the fungal order Sordariales.</title>
        <authorList>
            <person name="Hensen N."/>
            <person name="Bonometti L."/>
            <person name="Westerberg I."/>
            <person name="Brannstrom I.O."/>
            <person name="Guillou S."/>
            <person name="Cros-Aarteil S."/>
            <person name="Calhoun S."/>
            <person name="Haridas S."/>
            <person name="Kuo A."/>
            <person name="Mondo S."/>
            <person name="Pangilinan J."/>
            <person name="Riley R."/>
            <person name="LaButti K."/>
            <person name="Andreopoulos B."/>
            <person name="Lipzen A."/>
            <person name="Chen C."/>
            <person name="Yan M."/>
            <person name="Daum C."/>
            <person name="Ng V."/>
            <person name="Clum A."/>
            <person name="Steindorff A."/>
            <person name="Ohm R.A."/>
            <person name="Martin F."/>
            <person name="Silar P."/>
            <person name="Natvig D.O."/>
            <person name="Lalanne C."/>
            <person name="Gautier V."/>
            <person name="Ament-Velasquez S.L."/>
            <person name="Kruys A."/>
            <person name="Hutchinson M.I."/>
            <person name="Powell A.J."/>
            <person name="Barry K."/>
            <person name="Miller A.N."/>
            <person name="Grigoriev I.V."/>
            <person name="Debuchy R."/>
            <person name="Gladieux P."/>
            <person name="Hiltunen Thoren M."/>
            <person name="Johannesson H."/>
        </authorList>
    </citation>
    <scope>NUCLEOTIDE SEQUENCE</scope>
    <source>
        <strain evidence="1">FGSC 1904</strain>
    </source>
</reference>
<evidence type="ECO:0000313" key="2">
    <source>
        <dbReference type="Proteomes" id="UP001281003"/>
    </source>
</evidence>
<proteinExistence type="predicted"/>
<sequence length="501" mass="56547">MSEQQPAQNAYAQNSKLVKYDCNRPQRRHHEMIRITGPTSHKKAEEKNVENVLEKLPPFPMGKFSWTSEELNVPDNPTDDDRDVMLVIGEVLPHHVVTSHQAQENPKGVIPCVPSARPLVTPVRGINRNLFVLTTRDSTSHRYQVQIYGAKDNWDNIFFYPENAIHVDTKQYRSRFDAWKKNITNFLVKNDRGQATNAIPLASKGVKPPLPPPTSLPGYNDHYVASKCIKALYLHKMTGIKEWLRVAKEAASDKIGHLEQATTNLFDELCLIDKLFHGKDAFSLEDAAATSMACQVVWFQQALEEDVKVFNPRHLLNLAGCLRAEQPVLLDRDILPPLYRTLLVVFCTLADDGRQDWPEMLTTAYNCARWCRPHDRDSNIFTSDILTVKVAEPQTALLGYIREEAGCTGMLIQAIREILDQDERELQSLKPLWHVEAADPSPNAALARFANASDPDEANLATHELALTYMARAHILVRQVVAALEAKKSSDDRVIEALLRG</sequence>
<reference evidence="1" key="2">
    <citation type="submission" date="2023-07" db="EMBL/GenBank/DDBJ databases">
        <authorList>
            <consortium name="Lawrence Berkeley National Laboratory"/>
            <person name="Haridas S."/>
            <person name="Hensen N."/>
            <person name="Bonometti L."/>
            <person name="Westerberg I."/>
            <person name="Brannstrom I.O."/>
            <person name="Guillou S."/>
            <person name="Cros-Aarteil S."/>
            <person name="Calhoun S."/>
            <person name="Kuo A."/>
            <person name="Mondo S."/>
            <person name="Pangilinan J."/>
            <person name="Riley R."/>
            <person name="LaButti K."/>
            <person name="Andreopoulos B."/>
            <person name="Lipzen A."/>
            <person name="Chen C."/>
            <person name="Yanf M."/>
            <person name="Daum C."/>
            <person name="Ng V."/>
            <person name="Clum A."/>
            <person name="Steindorff A."/>
            <person name="Ohm R."/>
            <person name="Martin F."/>
            <person name="Silar P."/>
            <person name="Natvig D."/>
            <person name="Lalanne C."/>
            <person name="Gautier V."/>
            <person name="Ament-velasquez S.L."/>
            <person name="Kruys A."/>
            <person name="Hutchinson M.I."/>
            <person name="Powell A.J."/>
            <person name="Barry K."/>
            <person name="Miller A.N."/>
            <person name="Grigoriev I.V."/>
            <person name="Debuchy R."/>
            <person name="Gladieux P."/>
            <person name="Thoren M.H."/>
            <person name="Johannesson H."/>
        </authorList>
    </citation>
    <scope>NUCLEOTIDE SEQUENCE</scope>
    <source>
        <strain evidence="1">FGSC 1904</strain>
    </source>
</reference>
<comment type="caution">
    <text evidence="1">The sequence shown here is derived from an EMBL/GenBank/DDBJ whole genome shotgun (WGS) entry which is preliminary data.</text>
</comment>